<dbReference type="PANTHER" id="PTHR42815:SF2">
    <property type="entry name" value="FAD-BINDING, PUTATIVE (AFU_ORTHOLOGUE AFUA_6G07600)-RELATED"/>
    <property type="match status" value="1"/>
</dbReference>
<dbReference type="InterPro" id="IPR012349">
    <property type="entry name" value="Split_barrel_FMN-bd"/>
</dbReference>
<protein>
    <submittedName>
        <fullName evidence="2">PPOX class probable FMN-dependent enzyme</fullName>
    </submittedName>
</protein>
<comment type="caution">
    <text evidence="2">The sequence shown here is derived from an EMBL/GenBank/DDBJ whole genome shotgun (WGS) entry which is preliminary data.</text>
</comment>
<dbReference type="Pfam" id="PF01243">
    <property type="entry name" value="PNPOx_N"/>
    <property type="match status" value="1"/>
</dbReference>
<keyword evidence="3" id="KW-1185">Reference proteome</keyword>
<dbReference type="PANTHER" id="PTHR42815">
    <property type="entry name" value="FAD-BINDING, PUTATIVE (AFU_ORTHOLOGUE AFUA_6G07600)-RELATED"/>
    <property type="match status" value="1"/>
</dbReference>
<dbReference type="EMBL" id="JAGIOO010000001">
    <property type="protein sequence ID" value="MBP2471383.1"/>
    <property type="molecule type" value="Genomic_DNA"/>
</dbReference>
<dbReference type="Proteomes" id="UP001519363">
    <property type="component" value="Unassembled WGS sequence"/>
</dbReference>
<gene>
    <name evidence="2" type="ORF">JOF53_000255</name>
</gene>
<reference evidence="2 3" key="1">
    <citation type="submission" date="2021-03" db="EMBL/GenBank/DDBJ databases">
        <title>Sequencing the genomes of 1000 actinobacteria strains.</title>
        <authorList>
            <person name="Klenk H.-P."/>
        </authorList>
    </citation>
    <scope>NUCLEOTIDE SEQUENCE [LARGE SCALE GENOMIC DNA]</scope>
    <source>
        <strain evidence="2 3">DSM 44580</strain>
    </source>
</reference>
<sequence length="211" mass="23023">MSGDLFSGAVESHEELQAIYEKPSYFDARKQISEIDEMAARFIACSPLVFVASFDAKGNCDVTPRGGPPGFVSVADPTHLVIPDATGNKRVDTLHNVVETGRIGLMFLIPGRGQTLRISGAARVTTRPDVLAGLTSVGKPPLTAIVVRAEEVFTHCSKAFVRSKTWQPQTWLSPSKQPSPAEVMHAHLRLPEVSLAMVERVQQESLLHRLQ</sequence>
<accession>A0ABS5A482</accession>
<dbReference type="InterPro" id="IPR011576">
    <property type="entry name" value="Pyridox_Oxase_N"/>
</dbReference>
<dbReference type="InterPro" id="IPR024029">
    <property type="entry name" value="Pyridox_Oxase_FMN-dep"/>
</dbReference>
<dbReference type="Gene3D" id="2.30.110.10">
    <property type="entry name" value="Electron Transport, Fmn-binding Protein, Chain A"/>
    <property type="match status" value="1"/>
</dbReference>
<organism evidence="2 3">
    <name type="scientific">Crossiella equi</name>
    <dbReference type="NCBI Taxonomy" id="130796"/>
    <lineage>
        <taxon>Bacteria</taxon>
        <taxon>Bacillati</taxon>
        <taxon>Actinomycetota</taxon>
        <taxon>Actinomycetes</taxon>
        <taxon>Pseudonocardiales</taxon>
        <taxon>Pseudonocardiaceae</taxon>
        <taxon>Crossiella</taxon>
    </lineage>
</organism>
<feature type="domain" description="Pyridoxamine 5'-phosphate oxidase N-terminal" evidence="1">
    <location>
        <begin position="36"/>
        <end position="156"/>
    </location>
</feature>
<evidence type="ECO:0000259" key="1">
    <source>
        <dbReference type="Pfam" id="PF01243"/>
    </source>
</evidence>
<name>A0ABS5A482_9PSEU</name>
<dbReference type="SUPFAM" id="SSF50475">
    <property type="entry name" value="FMN-binding split barrel"/>
    <property type="match status" value="1"/>
</dbReference>
<dbReference type="RefSeq" id="WP_086781131.1">
    <property type="nucleotide sequence ID" value="NZ_JAGIOO010000001.1"/>
</dbReference>
<dbReference type="NCBIfam" id="TIGR04025">
    <property type="entry name" value="PPOX_FMN_DR2398"/>
    <property type="match status" value="1"/>
</dbReference>
<proteinExistence type="predicted"/>
<evidence type="ECO:0000313" key="2">
    <source>
        <dbReference type="EMBL" id="MBP2471383.1"/>
    </source>
</evidence>
<evidence type="ECO:0000313" key="3">
    <source>
        <dbReference type="Proteomes" id="UP001519363"/>
    </source>
</evidence>